<dbReference type="Gene3D" id="3.40.50.720">
    <property type="entry name" value="NAD(P)-binding Rossmann-like Domain"/>
    <property type="match status" value="1"/>
</dbReference>
<comment type="catalytic activity">
    <reaction evidence="9">
        <text>octadecanoyl-CoA + 2 NADPH + 2 H(+) = octadecan-1-ol + 2 NADP(+) + CoA</text>
        <dbReference type="Rhea" id="RHEA:36319"/>
        <dbReference type="ChEBI" id="CHEBI:15378"/>
        <dbReference type="ChEBI" id="CHEBI:32154"/>
        <dbReference type="ChEBI" id="CHEBI:57287"/>
        <dbReference type="ChEBI" id="CHEBI:57394"/>
        <dbReference type="ChEBI" id="CHEBI:57783"/>
        <dbReference type="ChEBI" id="CHEBI:58349"/>
        <dbReference type="EC" id="1.2.1.84"/>
    </reaction>
    <physiologicalReaction direction="left-to-right" evidence="9">
        <dbReference type="Rhea" id="RHEA:36320"/>
    </physiologicalReaction>
</comment>
<sequence>MVNIPEYFAGKTVLISGATGFMGKVLLEKLLRSCPEVKSVFVLVRSKAGQSPQARIADMINCKLFERLQDEQPGFSEKITAVSSDLIRPGLDLSEEDQSVLADRVNIVFHCAATIRFNEPLKDAMQLNVLATQKMLALAHRMKHLEVFLHVSTAYANCDRELIEEVVYTPPVDYRRLIDSLDWMDDELVSALTPKLIGERPNTYTFTKALAEYMVQQEAGDLNVAIVRPSIVGASWKEPFPGWIDNFNGPSGIFIAVSIDRNRIIVFIDL</sequence>
<evidence type="ECO:0000256" key="4">
    <source>
        <dbReference type="ARBA" id="ARBA00023136"/>
    </source>
</evidence>
<evidence type="ECO:0000313" key="18">
    <source>
        <dbReference type="RefSeq" id="XP_010795345.1"/>
    </source>
</evidence>
<dbReference type="FunFam" id="3.40.50.720:FF:001501">
    <property type="entry name" value="Fatty acyl-CoA reductase"/>
    <property type="match status" value="1"/>
</dbReference>
<dbReference type="GO" id="GO:0035336">
    <property type="term" value="P:long-chain fatty-acyl-CoA metabolic process"/>
    <property type="evidence" value="ECO:0007669"/>
    <property type="project" value="TreeGrafter"/>
</dbReference>
<gene>
    <name evidence="18" type="primary">LOC104967553</name>
</gene>
<keyword evidence="3" id="KW-1133">Transmembrane helix</keyword>
<keyword evidence="2" id="KW-0812">Transmembrane</keyword>
<comment type="catalytic activity">
    <reaction evidence="11">
        <text>a long-chain fatty acyl-CoA + 2 NADPH + 2 H(+) = a long-chain primary fatty alcohol + 2 NADP(+) + CoA</text>
        <dbReference type="Rhea" id="RHEA:52716"/>
        <dbReference type="ChEBI" id="CHEBI:15378"/>
        <dbReference type="ChEBI" id="CHEBI:57287"/>
        <dbReference type="ChEBI" id="CHEBI:57783"/>
        <dbReference type="ChEBI" id="CHEBI:58349"/>
        <dbReference type="ChEBI" id="CHEBI:77396"/>
        <dbReference type="ChEBI" id="CHEBI:83139"/>
        <dbReference type="EC" id="1.2.1.84"/>
    </reaction>
    <physiologicalReaction direction="left-to-right" evidence="11">
        <dbReference type="Rhea" id="RHEA:52717"/>
    </physiologicalReaction>
</comment>
<evidence type="ECO:0000313" key="17">
    <source>
        <dbReference type="Proteomes" id="UP000504611"/>
    </source>
</evidence>
<organism evidence="17 18">
    <name type="scientific">Notothenia coriiceps</name>
    <name type="common">black rockcod</name>
    <dbReference type="NCBI Taxonomy" id="8208"/>
    <lineage>
        <taxon>Eukaryota</taxon>
        <taxon>Metazoa</taxon>
        <taxon>Chordata</taxon>
        <taxon>Craniata</taxon>
        <taxon>Vertebrata</taxon>
        <taxon>Euteleostomi</taxon>
        <taxon>Actinopterygii</taxon>
        <taxon>Neopterygii</taxon>
        <taxon>Teleostei</taxon>
        <taxon>Neoteleostei</taxon>
        <taxon>Acanthomorphata</taxon>
        <taxon>Eupercaria</taxon>
        <taxon>Perciformes</taxon>
        <taxon>Notothenioidei</taxon>
        <taxon>Nototheniidae</taxon>
        <taxon>Notothenia</taxon>
    </lineage>
</organism>
<keyword evidence="15" id="KW-0444">Lipid biosynthesis</keyword>
<accession>A0A6I9Q5A2</accession>
<evidence type="ECO:0000256" key="7">
    <source>
        <dbReference type="ARBA" id="ARBA00047362"/>
    </source>
</evidence>
<evidence type="ECO:0000256" key="15">
    <source>
        <dbReference type="RuleBase" id="RU363097"/>
    </source>
</evidence>
<keyword evidence="4" id="KW-0472">Membrane</keyword>
<comment type="catalytic activity">
    <reaction evidence="7">
        <text>(9Z,12Z)-octadecadienoyl-CoA + 2 NADPH + 2 H(+) = (9Z,12Z)-octadecadien-1-ol + 2 NADP(+) + CoA</text>
        <dbReference type="Rhea" id="RHEA:36363"/>
        <dbReference type="ChEBI" id="CHEBI:15378"/>
        <dbReference type="ChEBI" id="CHEBI:57287"/>
        <dbReference type="ChEBI" id="CHEBI:57383"/>
        <dbReference type="ChEBI" id="CHEBI:57783"/>
        <dbReference type="ChEBI" id="CHEBI:58349"/>
        <dbReference type="ChEBI" id="CHEBI:73534"/>
    </reaction>
    <physiologicalReaction direction="left-to-right" evidence="7">
        <dbReference type="Rhea" id="RHEA:36364"/>
    </physiologicalReaction>
</comment>
<keyword evidence="5" id="KW-0576">Peroxisome</keyword>
<dbReference type="AlphaFoldDB" id="A0A6I9Q5A2"/>
<dbReference type="GO" id="GO:0102965">
    <property type="term" value="F:alcohol-forming long-chain fatty acyl-CoA reductase activity"/>
    <property type="evidence" value="ECO:0007669"/>
    <property type="project" value="UniProtKB-EC"/>
</dbReference>
<comment type="catalytic activity">
    <reaction evidence="10">
        <text>hexadecanoyl-CoA + 2 NADPH + 2 H(+) = hexadecan-1-ol + 2 NADP(+) + CoA</text>
        <dbReference type="Rhea" id="RHEA:36315"/>
        <dbReference type="ChEBI" id="CHEBI:15378"/>
        <dbReference type="ChEBI" id="CHEBI:16125"/>
        <dbReference type="ChEBI" id="CHEBI:57287"/>
        <dbReference type="ChEBI" id="CHEBI:57379"/>
        <dbReference type="ChEBI" id="CHEBI:57783"/>
        <dbReference type="ChEBI" id="CHEBI:58349"/>
        <dbReference type="EC" id="1.2.1.84"/>
    </reaction>
    <physiologicalReaction direction="left-to-right" evidence="10">
        <dbReference type="Rhea" id="RHEA:36316"/>
    </physiologicalReaction>
</comment>
<evidence type="ECO:0000256" key="1">
    <source>
        <dbReference type="ARBA" id="ARBA00004549"/>
    </source>
</evidence>
<evidence type="ECO:0000256" key="2">
    <source>
        <dbReference type="ARBA" id="ARBA00022692"/>
    </source>
</evidence>
<proteinExistence type="inferred from homology"/>
<dbReference type="GO" id="GO:0080019">
    <property type="term" value="F:alcohol-forming very long-chain fatty acyl-CoA reductase activity"/>
    <property type="evidence" value="ECO:0007669"/>
    <property type="project" value="InterPro"/>
</dbReference>
<protein>
    <recommendedName>
        <fullName evidence="15">Fatty acyl-CoA reductase</fullName>
        <ecNumber evidence="15">1.2.1.84</ecNumber>
    </recommendedName>
</protein>
<comment type="catalytic activity">
    <reaction evidence="12">
        <text>18-methylnonadecanoyl-CoA + 2 NADPH + 2 H(+) = 18-methylnonadecan-1-ol + 2 NADP(+) + CoA</text>
        <dbReference type="Rhea" id="RHEA:81767"/>
        <dbReference type="ChEBI" id="CHEBI:15378"/>
        <dbReference type="ChEBI" id="CHEBI:57287"/>
        <dbReference type="ChEBI" id="CHEBI:57783"/>
        <dbReference type="ChEBI" id="CHEBI:58349"/>
        <dbReference type="ChEBI" id="CHEBI:84914"/>
        <dbReference type="ChEBI" id="CHEBI:231999"/>
    </reaction>
    <physiologicalReaction direction="left-to-right" evidence="12">
        <dbReference type="Rhea" id="RHEA:81768"/>
    </physiologicalReaction>
</comment>
<comment type="catalytic activity">
    <reaction evidence="8">
        <text>(9Z)-octadecenoyl-CoA + 2 NADPH + 2 H(+) = (9Z)-octadecen-1-ol + 2 NADP(+) + CoA</text>
        <dbReference type="Rhea" id="RHEA:36323"/>
        <dbReference type="ChEBI" id="CHEBI:15378"/>
        <dbReference type="ChEBI" id="CHEBI:57287"/>
        <dbReference type="ChEBI" id="CHEBI:57387"/>
        <dbReference type="ChEBI" id="CHEBI:57783"/>
        <dbReference type="ChEBI" id="CHEBI:58349"/>
        <dbReference type="ChEBI" id="CHEBI:73504"/>
    </reaction>
    <physiologicalReaction direction="left-to-right" evidence="8">
        <dbReference type="Rhea" id="RHEA:36324"/>
    </physiologicalReaction>
</comment>
<dbReference type="CDD" id="cd05236">
    <property type="entry name" value="FAR-N_SDR_e"/>
    <property type="match status" value="1"/>
</dbReference>
<keyword evidence="15" id="KW-0443">Lipid metabolism</keyword>
<dbReference type="GeneID" id="104967553"/>
<dbReference type="PANTHER" id="PTHR11011:SF119">
    <property type="entry name" value="FATTY ACYL-COA REDUCTASE 1"/>
    <property type="match status" value="1"/>
</dbReference>
<comment type="similarity">
    <text evidence="15">Belongs to the fatty acyl-CoA reductase family.</text>
</comment>
<dbReference type="InterPro" id="IPR026055">
    <property type="entry name" value="FAR"/>
</dbReference>
<dbReference type="RefSeq" id="XP_010795345.1">
    <property type="nucleotide sequence ID" value="XM_010797043.1"/>
</dbReference>
<feature type="domain" description="Thioester reductase (TE)" evidence="16">
    <location>
        <begin position="15"/>
        <end position="258"/>
    </location>
</feature>
<dbReference type="InterPro" id="IPR013120">
    <property type="entry name" value="FAR_NAD-bd"/>
</dbReference>
<evidence type="ECO:0000256" key="5">
    <source>
        <dbReference type="ARBA" id="ARBA00023140"/>
    </source>
</evidence>
<evidence type="ECO:0000256" key="11">
    <source>
        <dbReference type="ARBA" id="ARBA00049089"/>
    </source>
</evidence>
<comment type="subcellular location">
    <subcellularLocation>
        <location evidence="1">Peroxisome membrane</location>
        <topology evidence="1">Single-pass membrane protein</topology>
    </subcellularLocation>
</comment>
<keyword evidence="15" id="KW-0560">Oxidoreductase</keyword>
<evidence type="ECO:0000256" key="10">
    <source>
        <dbReference type="ARBA" id="ARBA00048521"/>
    </source>
</evidence>
<keyword evidence="17" id="KW-1185">Reference proteome</keyword>
<evidence type="ECO:0000256" key="14">
    <source>
        <dbReference type="ARBA" id="ARBA00049930"/>
    </source>
</evidence>
<dbReference type="OrthoDB" id="429813at2759"/>
<name>A0A6I9Q5A2_9TELE</name>
<comment type="function">
    <text evidence="6">Catalyzes the reduction of saturated and unsaturated C16 or C18 fatty acyl-CoA to fatty alcohols. It plays an essential role in the production of ether lipids/plasmalogens which synthesis requires fatty alcohols. In parallel, it is also required for wax monoesters production since fatty alcohols also constitute a substrate for their synthesis.</text>
</comment>
<dbReference type="GO" id="GO:0005778">
    <property type="term" value="C:peroxisomal membrane"/>
    <property type="evidence" value="ECO:0007669"/>
    <property type="project" value="UniProtKB-SubCell"/>
</dbReference>
<comment type="catalytic activity">
    <reaction evidence="13">
        <text>16-methylheptadecanoyl-CoA + 2 NADPH + 2 H(+) = 16-methylheptadecan-1-ol + 2 NADP(+) + CoA</text>
        <dbReference type="Rhea" id="RHEA:81763"/>
        <dbReference type="ChEBI" id="CHEBI:15378"/>
        <dbReference type="ChEBI" id="CHEBI:57287"/>
        <dbReference type="ChEBI" id="CHEBI:57783"/>
        <dbReference type="ChEBI" id="CHEBI:58349"/>
        <dbReference type="ChEBI" id="CHEBI:84911"/>
        <dbReference type="ChEBI" id="CHEBI:231998"/>
    </reaction>
    <physiologicalReaction direction="left-to-right" evidence="13">
        <dbReference type="Rhea" id="RHEA:81764"/>
    </physiologicalReaction>
</comment>
<dbReference type="SUPFAM" id="SSF51735">
    <property type="entry name" value="NAD(P)-binding Rossmann-fold domains"/>
    <property type="match status" value="1"/>
</dbReference>
<evidence type="ECO:0000256" key="8">
    <source>
        <dbReference type="ARBA" id="ARBA00047934"/>
    </source>
</evidence>
<evidence type="ECO:0000256" key="13">
    <source>
        <dbReference type="ARBA" id="ARBA00049928"/>
    </source>
</evidence>
<keyword evidence="15" id="KW-0521">NADP</keyword>
<dbReference type="Proteomes" id="UP000504611">
    <property type="component" value="Unplaced"/>
</dbReference>
<evidence type="ECO:0000259" key="16">
    <source>
        <dbReference type="Pfam" id="PF07993"/>
    </source>
</evidence>
<reference evidence="18" key="1">
    <citation type="submission" date="2025-08" db="UniProtKB">
        <authorList>
            <consortium name="RefSeq"/>
        </authorList>
    </citation>
    <scope>IDENTIFICATION</scope>
    <source>
        <tissue evidence="18">Muscle</tissue>
    </source>
</reference>
<comment type="catalytic activity">
    <reaction evidence="14">
        <text>eicosanoyl-CoA + 2 NADPH + 2 H(+) = eicosan-1-ol + 2 NADP(+) + CoA</text>
        <dbReference type="Rhea" id="RHEA:81727"/>
        <dbReference type="ChEBI" id="CHEBI:15378"/>
        <dbReference type="ChEBI" id="CHEBI:57287"/>
        <dbReference type="ChEBI" id="CHEBI:57380"/>
        <dbReference type="ChEBI" id="CHEBI:57783"/>
        <dbReference type="ChEBI" id="CHEBI:58349"/>
        <dbReference type="ChEBI" id="CHEBI:75627"/>
    </reaction>
    <physiologicalReaction direction="left-to-right" evidence="14">
        <dbReference type="Rhea" id="RHEA:81728"/>
    </physiologicalReaction>
</comment>
<dbReference type="Pfam" id="PF07993">
    <property type="entry name" value="NAD_binding_4"/>
    <property type="match status" value="1"/>
</dbReference>
<evidence type="ECO:0000256" key="9">
    <source>
        <dbReference type="ARBA" id="ARBA00047991"/>
    </source>
</evidence>
<dbReference type="PANTHER" id="PTHR11011">
    <property type="entry name" value="MALE STERILITY PROTEIN 2-RELATED"/>
    <property type="match status" value="1"/>
</dbReference>
<comment type="function">
    <text evidence="15">Catalyzes the reduction of fatty acyl-CoA to fatty alcohols.</text>
</comment>
<evidence type="ECO:0000256" key="12">
    <source>
        <dbReference type="ARBA" id="ARBA00049865"/>
    </source>
</evidence>
<evidence type="ECO:0000256" key="6">
    <source>
        <dbReference type="ARBA" id="ARBA00045581"/>
    </source>
</evidence>
<evidence type="ECO:0000256" key="3">
    <source>
        <dbReference type="ARBA" id="ARBA00022989"/>
    </source>
</evidence>
<dbReference type="InterPro" id="IPR036291">
    <property type="entry name" value="NAD(P)-bd_dom_sf"/>
</dbReference>
<dbReference type="KEGG" id="ncc:104967553"/>
<dbReference type="EC" id="1.2.1.84" evidence="15"/>